<dbReference type="InterPro" id="IPR038492">
    <property type="entry name" value="GBBH-like_N_sf"/>
</dbReference>
<keyword evidence="5" id="KW-1185">Reference proteome</keyword>
<protein>
    <submittedName>
        <fullName evidence="4">Uncharacterized protein conserved in bacteria</fullName>
    </submittedName>
</protein>
<evidence type="ECO:0000313" key="4">
    <source>
        <dbReference type="EMBL" id="ABC32632.1"/>
    </source>
</evidence>
<dbReference type="EMBL" id="CP000155">
    <property type="protein sequence ID" value="ABC32632.1"/>
    <property type="molecule type" value="Genomic_DNA"/>
</dbReference>
<dbReference type="PANTHER" id="PTHR35303:SF5">
    <property type="entry name" value="OS02G0197800 PROTEIN"/>
    <property type="match status" value="1"/>
</dbReference>
<dbReference type="RefSeq" id="WP_011399690.1">
    <property type="nucleotide sequence ID" value="NC_007645.1"/>
</dbReference>
<gene>
    <name evidence="4" type="ordered locus">HCH_05981</name>
</gene>
<reference evidence="4 5" key="1">
    <citation type="journal article" date="2005" name="Nucleic Acids Res.">
        <title>Genomic blueprint of Hahella chejuensis, a marine microbe producing an algicidal agent.</title>
        <authorList>
            <person name="Jeong H."/>
            <person name="Yim J.H."/>
            <person name="Lee C."/>
            <person name="Choi S.-H."/>
            <person name="Park Y.K."/>
            <person name="Yoon S.H."/>
            <person name="Hur C.-G."/>
            <person name="Kang H.-Y."/>
            <person name="Kim D."/>
            <person name="Lee H.H."/>
            <person name="Park K.H."/>
            <person name="Park S.-H."/>
            <person name="Park H.-S."/>
            <person name="Lee H.K."/>
            <person name="Oh T.K."/>
            <person name="Kim J.F."/>
        </authorList>
    </citation>
    <scope>NUCLEOTIDE SEQUENCE [LARGE SCALE GENOMIC DNA]</scope>
    <source>
        <strain evidence="4 5">KCTC 2396</strain>
    </source>
</reference>
<evidence type="ECO:0000259" key="3">
    <source>
        <dbReference type="Pfam" id="PF06155"/>
    </source>
</evidence>
<proteinExistence type="predicted"/>
<dbReference type="STRING" id="349521.HCH_05981"/>
<accession>Q2S9P2</accession>
<dbReference type="GO" id="GO:0046872">
    <property type="term" value="F:metal ion binding"/>
    <property type="evidence" value="ECO:0007669"/>
    <property type="project" value="UniProtKB-KW"/>
</dbReference>
<dbReference type="Pfam" id="PF06155">
    <property type="entry name" value="GBBH-like_N"/>
    <property type="match status" value="1"/>
</dbReference>
<keyword evidence="2" id="KW-0408">Iron</keyword>
<evidence type="ECO:0000256" key="2">
    <source>
        <dbReference type="ARBA" id="ARBA00023004"/>
    </source>
</evidence>
<evidence type="ECO:0000256" key="1">
    <source>
        <dbReference type="ARBA" id="ARBA00022723"/>
    </source>
</evidence>
<feature type="domain" description="Gamma-butyrobetaine hydroxylase-like N-terminal" evidence="3">
    <location>
        <begin position="12"/>
        <end position="96"/>
    </location>
</feature>
<name>Q2S9P2_HAHCH</name>
<dbReference type="HOGENOM" id="CLU_117841_0_1_6"/>
<organism evidence="4 5">
    <name type="scientific">Hahella chejuensis (strain KCTC 2396)</name>
    <dbReference type="NCBI Taxonomy" id="349521"/>
    <lineage>
        <taxon>Bacteria</taxon>
        <taxon>Pseudomonadati</taxon>
        <taxon>Pseudomonadota</taxon>
        <taxon>Gammaproteobacteria</taxon>
        <taxon>Oceanospirillales</taxon>
        <taxon>Hahellaceae</taxon>
        <taxon>Hahella</taxon>
    </lineage>
</organism>
<dbReference type="AlphaFoldDB" id="Q2S9P2"/>
<dbReference type="PANTHER" id="PTHR35303">
    <property type="entry name" value="OS02G0197800 PROTEIN"/>
    <property type="match status" value="1"/>
</dbReference>
<dbReference type="Proteomes" id="UP000000238">
    <property type="component" value="Chromosome"/>
</dbReference>
<dbReference type="KEGG" id="hch:HCH_05981"/>
<keyword evidence="1" id="KW-0479">Metal-binding</keyword>
<dbReference type="eggNOG" id="COG3536">
    <property type="taxonomic scope" value="Bacteria"/>
</dbReference>
<dbReference type="OrthoDB" id="9794178at2"/>
<dbReference type="InterPro" id="IPR010376">
    <property type="entry name" value="GBBH-like_N"/>
</dbReference>
<sequence length="121" mass="13471">MSAPQAPIPRQIQLHQQSATLELSYTETETYVLEAEFLRVLSPSAEVRGHGGKGAVLQTGKRLVRIDGVEAAGNYALKLTFSDGHDSGIYSWSYLYDLCQNKERYWSDYLAQLEAAGDSRD</sequence>
<dbReference type="Gene3D" id="3.30.2020.30">
    <property type="match status" value="1"/>
</dbReference>
<evidence type="ECO:0000313" key="5">
    <source>
        <dbReference type="Proteomes" id="UP000000238"/>
    </source>
</evidence>